<keyword evidence="3" id="KW-1185">Reference proteome</keyword>
<protein>
    <submittedName>
        <fullName evidence="2">Uncharacterized protein</fullName>
    </submittedName>
</protein>
<reference evidence="2 3" key="1">
    <citation type="submission" date="2023-07" db="EMBL/GenBank/DDBJ databases">
        <title>Sorghum-associated microbial communities from plants grown in Nebraska, USA.</title>
        <authorList>
            <person name="Schachtman D."/>
        </authorList>
    </citation>
    <scope>NUCLEOTIDE SEQUENCE [LARGE SCALE GENOMIC DNA]</scope>
    <source>
        <strain evidence="2 3">DS994</strain>
    </source>
</reference>
<evidence type="ECO:0000256" key="1">
    <source>
        <dbReference type="SAM" id="MobiDB-lite"/>
    </source>
</evidence>
<organism evidence="2 3">
    <name type="scientific">Pseudarthrobacter defluvii</name>
    <dbReference type="NCBI Taxonomy" id="410837"/>
    <lineage>
        <taxon>Bacteria</taxon>
        <taxon>Bacillati</taxon>
        <taxon>Actinomycetota</taxon>
        <taxon>Actinomycetes</taxon>
        <taxon>Micrococcales</taxon>
        <taxon>Micrococcaceae</taxon>
        <taxon>Pseudarthrobacter</taxon>
    </lineage>
</organism>
<accession>A0ABT9UG87</accession>
<name>A0ABT9UG87_9MICC</name>
<feature type="compositionally biased region" description="Basic and acidic residues" evidence="1">
    <location>
        <begin position="1"/>
        <end position="20"/>
    </location>
</feature>
<feature type="region of interest" description="Disordered" evidence="1">
    <location>
        <begin position="1"/>
        <end position="26"/>
    </location>
</feature>
<dbReference type="EMBL" id="JAUSSY010000006">
    <property type="protein sequence ID" value="MDQ0118669.1"/>
    <property type="molecule type" value="Genomic_DNA"/>
</dbReference>
<evidence type="ECO:0000313" key="2">
    <source>
        <dbReference type="EMBL" id="MDQ0118669.1"/>
    </source>
</evidence>
<dbReference type="Proteomes" id="UP001226389">
    <property type="component" value="Unassembled WGS sequence"/>
</dbReference>
<evidence type="ECO:0000313" key="3">
    <source>
        <dbReference type="Proteomes" id="UP001226389"/>
    </source>
</evidence>
<proteinExistence type="predicted"/>
<comment type="caution">
    <text evidence="2">The sequence shown here is derived from an EMBL/GenBank/DDBJ whole genome shotgun (WGS) entry which is preliminary data.</text>
</comment>
<sequence>MVKNPFEHRTHESKKPEKTGGHHGLHLTEWLRREDEGIERAYSSIFLSGHDRPLAPDRTCIQGHEIQPGQDHCSHGHPVG</sequence>
<gene>
    <name evidence="2" type="ORF">J2T22_001855</name>
</gene>